<proteinExistence type="predicted"/>
<dbReference type="Proteomes" id="UP000016931">
    <property type="component" value="Unassembled WGS sequence"/>
</dbReference>
<accession>M3AUM0</accession>
<reference evidence="1 2" key="1">
    <citation type="journal article" date="2012" name="PLoS Pathog.">
        <title>Diverse lifestyles and strategies of plant pathogenesis encoded in the genomes of eighteen Dothideomycetes fungi.</title>
        <authorList>
            <person name="Ohm R.A."/>
            <person name="Feau N."/>
            <person name="Henrissat B."/>
            <person name="Schoch C.L."/>
            <person name="Horwitz B.A."/>
            <person name="Barry K.W."/>
            <person name="Condon B.J."/>
            <person name="Copeland A.C."/>
            <person name="Dhillon B."/>
            <person name="Glaser F."/>
            <person name="Hesse C.N."/>
            <person name="Kosti I."/>
            <person name="LaButti K."/>
            <person name="Lindquist E.A."/>
            <person name="Lucas S."/>
            <person name="Salamov A.A."/>
            <person name="Bradshaw R.E."/>
            <person name="Ciuffetti L."/>
            <person name="Hamelin R.C."/>
            <person name="Kema G.H.J."/>
            <person name="Lawrence C."/>
            <person name="Scott J.A."/>
            <person name="Spatafora J.W."/>
            <person name="Turgeon B.G."/>
            <person name="de Wit P.J.G.M."/>
            <person name="Zhong S."/>
            <person name="Goodwin S.B."/>
            <person name="Grigoriev I.V."/>
        </authorList>
    </citation>
    <scope>NUCLEOTIDE SEQUENCE [LARGE SCALE GENOMIC DNA]</scope>
    <source>
        <strain evidence="1 2">SO2202</strain>
    </source>
</reference>
<evidence type="ECO:0000313" key="2">
    <source>
        <dbReference type="Proteomes" id="UP000016931"/>
    </source>
</evidence>
<dbReference type="AlphaFoldDB" id="M3AUM0"/>
<evidence type="ECO:0000313" key="1">
    <source>
        <dbReference type="EMBL" id="EMF09771.1"/>
    </source>
</evidence>
<organism evidence="1 2">
    <name type="scientific">Sphaerulina musiva (strain SO2202)</name>
    <name type="common">Poplar stem canker fungus</name>
    <name type="synonym">Septoria musiva</name>
    <dbReference type="NCBI Taxonomy" id="692275"/>
    <lineage>
        <taxon>Eukaryota</taxon>
        <taxon>Fungi</taxon>
        <taxon>Dikarya</taxon>
        <taxon>Ascomycota</taxon>
        <taxon>Pezizomycotina</taxon>
        <taxon>Dothideomycetes</taxon>
        <taxon>Dothideomycetidae</taxon>
        <taxon>Mycosphaerellales</taxon>
        <taxon>Mycosphaerellaceae</taxon>
        <taxon>Sphaerulina</taxon>
    </lineage>
</organism>
<sequence>MPEPQSALSGIDGYDANVLDQAFPTALGFKFRTESVRLILSLEIGVTYRDTLRAPNTFPLELPQSHSNVHNMPGQQIGDAHVRTQLLLG</sequence>
<keyword evidence="2" id="KW-1185">Reference proteome</keyword>
<dbReference type="GeneID" id="27899832"/>
<protein>
    <submittedName>
        <fullName evidence="1">Uncharacterized protein</fullName>
    </submittedName>
</protein>
<dbReference type="EMBL" id="KB456268">
    <property type="protein sequence ID" value="EMF09771.1"/>
    <property type="molecule type" value="Genomic_DNA"/>
</dbReference>
<name>M3AUM0_SPHMS</name>
<dbReference type="RefSeq" id="XP_016757892.1">
    <property type="nucleotide sequence ID" value="XM_016902695.1"/>
</dbReference>
<gene>
    <name evidence="1" type="ORF">SEPMUDRAFT_135219</name>
</gene>
<dbReference type="HOGENOM" id="CLU_2456202_0_0_1"/>